<dbReference type="PATRIC" id="fig|218284.4.peg.4151"/>
<organism evidence="7 8">
    <name type="scientific">Rossellomorea vietnamensis</name>
    <dbReference type="NCBI Taxonomy" id="218284"/>
    <lineage>
        <taxon>Bacteria</taxon>
        <taxon>Bacillati</taxon>
        <taxon>Bacillota</taxon>
        <taxon>Bacilli</taxon>
        <taxon>Bacillales</taxon>
        <taxon>Bacillaceae</taxon>
        <taxon>Rossellomorea</taxon>
    </lineage>
</organism>
<evidence type="ECO:0000256" key="5">
    <source>
        <dbReference type="SAM" id="Phobius"/>
    </source>
</evidence>
<feature type="transmembrane region" description="Helical" evidence="5">
    <location>
        <begin position="273"/>
        <end position="295"/>
    </location>
</feature>
<evidence type="ECO:0000313" key="7">
    <source>
        <dbReference type="EMBL" id="KPL59280.1"/>
    </source>
</evidence>
<dbReference type="Pfam" id="PF04932">
    <property type="entry name" value="Wzy_C"/>
    <property type="match status" value="1"/>
</dbReference>
<feature type="transmembrane region" description="Helical" evidence="5">
    <location>
        <begin position="164"/>
        <end position="185"/>
    </location>
</feature>
<feature type="transmembrane region" description="Helical" evidence="5">
    <location>
        <begin position="408"/>
        <end position="428"/>
    </location>
</feature>
<protein>
    <recommendedName>
        <fullName evidence="6">O-antigen ligase-related domain-containing protein</fullName>
    </recommendedName>
</protein>
<comment type="caution">
    <text evidence="7">The sequence shown here is derived from an EMBL/GenBank/DDBJ whole genome shotgun (WGS) entry which is preliminary data.</text>
</comment>
<evidence type="ECO:0000256" key="3">
    <source>
        <dbReference type="ARBA" id="ARBA00022989"/>
    </source>
</evidence>
<evidence type="ECO:0000313" key="8">
    <source>
        <dbReference type="Proteomes" id="UP000050398"/>
    </source>
</evidence>
<dbReference type="OrthoDB" id="104748at2"/>
<dbReference type="GO" id="GO:0016020">
    <property type="term" value="C:membrane"/>
    <property type="evidence" value="ECO:0007669"/>
    <property type="project" value="UniProtKB-SubCell"/>
</dbReference>
<evidence type="ECO:0000259" key="6">
    <source>
        <dbReference type="Pfam" id="PF04932"/>
    </source>
</evidence>
<proteinExistence type="predicted"/>
<feature type="transmembrane region" description="Helical" evidence="5">
    <location>
        <begin position="233"/>
        <end position="261"/>
    </location>
</feature>
<evidence type="ECO:0000256" key="1">
    <source>
        <dbReference type="ARBA" id="ARBA00004141"/>
    </source>
</evidence>
<feature type="transmembrane region" description="Helical" evidence="5">
    <location>
        <begin position="134"/>
        <end position="152"/>
    </location>
</feature>
<accession>A0A0P6W2B1</accession>
<dbReference type="InterPro" id="IPR007016">
    <property type="entry name" value="O-antigen_ligase-rel_domated"/>
</dbReference>
<dbReference type="InterPro" id="IPR051533">
    <property type="entry name" value="WaaL-like"/>
</dbReference>
<dbReference type="AlphaFoldDB" id="A0A0P6W2B1"/>
<keyword evidence="4 5" id="KW-0472">Membrane</keyword>
<comment type="subcellular location">
    <subcellularLocation>
        <location evidence="1">Membrane</location>
        <topology evidence="1">Multi-pass membrane protein</topology>
    </subcellularLocation>
</comment>
<dbReference type="PANTHER" id="PTHR37422:SF13">
    <property type="entry name" value="LIPOPOLYSACCHARIDE BIOSYNTHESIS PROTEIN PA4999-RELATED"/>
    <property type="match status" value="1"/>
</dbReference>
<dbReference type="PANTHER" id="PTHR37422">
    <property type="entry name" value="TEICHURONIC ACID BIOSYNTHESIS PROTEIN TUAE"/>
    <property type="match status" value="1"/>
</dbReference>
<feature type="transmembrane region" description="Helical" evidence="5">
    <location>
        <begin position="12"/>
        <end position="45"/>
    </location>
</feature>
<feature type="domain" description="O-antigen ligase-related" evidence="6">
    <location>
        <begin position="235"/>
        <end position="377"/>
    </location>
</feature>
<dbReference type="EMBL" id="LIXZ01000008">
    <property type="protein sequence ID" value="KPL59280.1"/>
    <property type="molecule type" value="Genomic_DNA"/>
</dbReference>
<reference evidence="7 8" key="1">
    <citation type="submission" date="2015-08" db="EMBL/GenBank/DDBJ databases">
        <title>Draft Genome Sequence of Bacillus vietnamensis UCD-SED5.</title>
        <authorList>
            <person name="Lee R.D."/>
            <person name="Jospin G."/>
            <person name="Lang J.M."/>
            <person name="Coil D.A."/>
            <person name="Eisen J.A."/>
        </authorList>
    </citation>
    <scope>NUCLEOTIDE SEQUENCE [LARGE SCALE GENOMIC DNA]</scope>
    <source>
        <strain evidence="7 8">UCD-SED5</strain>
    </source>
</reference>
<feature type="transmembrane region" description="Helical" evidence="5">
    <location>
        <begin position="366"/>
        <end position="388"/>
    </location>
</feature>
<evidence type="ECO:0000256" key="2">
    <source>
        <dbReference type="ARBA" id="ARBA00022692"/>
    </source>
</evidence>
<keyword evidence="3 5" id="KW-1133">Transmembrane helix</keyword>
<sequence>MKMEFINKYKNIILLSLVLYSSLLGLSIAVNNIILIGITLLPLILILSLQINYKYILSLYVISLPLDFILLLPGIGSISKIFSILCILSLLSHGLLKKKLTFPRFQIIPVIMLVIIAIFSIVWSVDEQETNTRLITLVPLLLFYIVTSIFKFNIKDLKVINNSMIFSLTWVVLLSLVQFLFGIGFMDTGRLTITLFSEQADPNHLLVSLILPFSILWTSINRSQNYKFLNTRIILIILFFLILLLSGSRGALLAVVCSLTYWFLKDGLNFKKIITIIISLSTLLTLFFIIPSFLIERYNIQLILEQGGTGRVDIWRVGLNAFKESISNGYGFGTFPQVYDLFVNKTRIDAFWGYSKAAHNTYLRMAVELGLVGVSLLMFSMLISLAFLKKKKKLNSMVLNSGYALNMSLIGIMIGGLSLDIFLFKYFWVVLQYGVIYKGVLAESRKEING</sequence>
<dbReference type="Proteomes" id="UP000050398">
    <property type="component" value="Unassembled WGS sequence"/>
</dbReference>
<evidence type="ECO:0000256" key="4">
    <source>
        <dbReference type="ARBA" id="ARBA00023136"/>
    </source>
</evidence>
<gene>
    <name evidence="7" type="ORF">AM506_12215</name>
</gene>
<keyword evidence="2 5" id="KW-0812">Transmembrane</keyword>
<feature type="transmembrane region" description="Helical" evidence="5">
    <location>
        <begin position="57"/>
        <end position="90"/>
    </location>
</feature>
<name>A0A0P6W2B1_9BACI</name>
<feature type="transmembrane region" description="Helical" evidence="5">
    <location>
        <begin position="102"/>
        <end position="122"/>
    </location>
</feature>